<sequence>PWAVRVSRILSAQDGTAQWYPDTARIVPEVRFEGTAIYIAMDASGSMSGSRMGAQITAVSRLIDEIGKNNLALEGASPNDIQILTYAAEVQSTILRRDADSTAYGELSDWLEGLSHFTDGGTDFGAAVSEAEAFFEDVDVSAGPSTKRRVLIFVTDGEPSPTSSVTAAKATLARIADLDVYAFNIALPNTAYTAELDNTPVDGVPIVPEGDPDALVASFRSGFGRDPDMNPAHIIRECLTNEDWGLGYSTADIGPSFAEAADTLFAESFGLSLLWQRESAIEDFIADILSHIDAYLYINRRSGRWELRLIRDDYDVQAIPVFDDSNIVDWGELGRREASDLINALTLRFTDIRTDQTGTVSVSDTSLVQEFGQVISTTLDYPGIRHEALASRVAARDLQALSAPLLSGEITVTRAGADLDPGDVIALTSPERGLSHVIMRVAEMDLGDGRKNGIGLKLVEDVFALSSTAFVGGESSETGALIVPPKPLERRWVAEAPYWLLVQELGHTQADARLDEDPDAGALVAIAERPSPDALSAQVWHDMGSGYEPLDPVEFAPTALLGEDLSEDPEHRQVAVGGGQGLEDVTIGTLASIGEELLRVDGVSPTTLTLGRGCLDTVPQAHAAGTPVIFWHALANATDPVFSAGEDLSVKLLPETGFGTLPLVQAPEDQITMASRAIRPLPPGNIRANGQAMADINALNDGPLHLTWAHRDRLSQTSQIIDAHAAASIGPEPGVFYRLELRWVDPGTDTALEPPAKVLEAGTGTSFAFLKEEIPTDQAPPLTKHIELSLRAHRTTGTITYGAWQARSMRFYMPDGLKLSGAEMWLGLGTGADLEAHVAEAWADHSDLDPQNILGAESFTEHATTKAVSADRISIYIEVDP</sequence>
<name>A0A4U7MT30_9RHOB</name>
<dbReference type="AlphaFoldDB" id="A0A4U7MT30"/>
<dbReference type="SMART" id="SM00327">
    <property type="entry name" value="VWA"/>
    <property type="match status" value="1"/>
</dbReference>
<dbReference type="OrthoDB" id="5917852at2"/>
<dbReference type="InterPro" id="IPR036465">
    <property type="entry name" value="vWFA_dom_sf"/>
</dbReference>
<feature type="non-terminal residue" evidence="2">
    <location>
        <position position="1"/>
    </location>
</feature>
<dbReference type="EMBL" id="SULI01000036">
    <property type="protein sequence ID" value="TKZ15857.1"/>
    <property type="molecule type" value="Genomic_DNA"/>
</dbReference>
<evidence type="ECO:0000313" key="2">
    <source>
        <dbReference type="EMBL" id="TKZ15857.1"/>
    </source>
</evidence>
<accession>A0A4U7MT30</accession>
<proteinExistence type="predicted"/>
<dbReference type="InterPro" id="IPR002035">
    <property type="entry name" value="VWF_A"/>
</dbReference>
<keyword evidence="3" id="KW-1185">Reference proteome</keyword>
<comment type="caution">
    <text evidence="2">The sequence shown here is derived from an EMBL/GenBank/DDBJ whole genome shotgun (WGS) entry which is preliminary data.</text>
</comment>
<gene>
    <name evidence="2" type="ORF">FAP39_16745</name>
</gene>
<reference evidence="2 3" key="1">
    <citation type="submission" date="2019-04" db="EMBL/GenBank/DDBJ databases">
        <title>Genome sequence of Pelagicola litoralis CL-ES2.</title>
        <authorList>
            <person name="Cao J."/>
        </authorList>
    </citation>
    <scope>NUCLEOTIDE SEQUENCE [LARGE SCALE GENOMIC DNA]</scope>
    <source>
        <strain evidence="2 3">CL-ES2</strain>
    </source>
</reference>
<dbReference type="PROSITE" id="PS50234">
    <property type="entry name" value="VWFA"/>
    <property type="match status" value="1"/>
</dbReference>
<dbReference type="SUPFAM" id="SSF53300">
    <property type="entry name" value="vWA-like"/>
    <property type="match status" value="1"/>
</dbReference>
<dbReference type="CDD" id="cd00198">
    <property type="entry name" value="vWFA"/>
    <property type="match status" value="1"/>
</dbReference>
<dbReference type="Pfam" id="PF13550">
    <property type="entry name" value="Phage-tail_3"/>
    <property type="match status" value="1"/>
</dbReference>
<evidence type="ECO:0000313" key="3">
    <source>
        <dbReference type="Proteomes" id="UP000306575"/>
    </source>
</evidence>
<feature type="domain" description="VWFA" evidence="1">
    <location>
        <begin position="36"/>
        <end position="197"/>
    </location>
</feature>
<dbReference type="Pfam" id="PF00092">
    <property type="entry name" value="VWA"/>
    <property type="match status" value="1"/>
</dbReference>
<dbReference type="Gene3D" id="3.40.50.410">
    <property type="entry name" value="von Willebrand factor, type A domain"/>
    <property type="match status" value="1"/>
</dbReference>
<dbReference type="Proteomes" id="UP000306575">
    <property type="component" value="Unassembled WGS sequence"/>
</dbReference>
<organism evidence="2 3">
    <name type="scientific">Shimia litoralis</name>
    <dbReference type="NCBI Taxonomy" id="420403"/>
    <lineage>
        <taxon>Bacteria</taxon>
        <taxon>Pseudomonadati</taxon>
        <taxon>Pseudomonadota</taxon>
        <taxon>Alphaproteobacteria</taxon>
        <taxon>Rhodobacterales</taxon>
        <taxon>Roseobacteraceae</taxon>
    </lineage>
</organism>
<dbReference type="InterPro" id="IPR032876">
    <property type="entry name" value="J_dom"/>
</dbReference>
<evidence type="ECO:0000259" key="1">
    <source>
        <dbReference type="PROSITE" id="PS50234"/>
    </source>
</evidence>
<protein>
    <submittedName>
        <fullName evidence="2">VWA domain-containing protein</fullName>
    </submittedName>
</protein>
<dbReference type="RefSeq" id="WP_138017525.1">
    <property type="nucleotide sequence ID" value="NZ_SULI01000036.1"/>
</dbReference>